<gene>
    <name evidence="2" type="ORF">RLT85_00920</name>
</gene>
<feature type="domain" description="Rhodanese" evidence="1">
    <location>
        <begin position="15"/>
        <end position="102"/>
    </location>
</feature>
<dbReference type="PROSITE" id="PS50206">
    <property type="entry name" value="RHODANESE_3"/>
    <property type="match status" value="1"/>
</dbReference>
<comment type="caution">
    <text evidence="2">The sequence shown here is derived from an EMBL/GenBank/DDBJ whole genome shotgun (WGS) entry which is preliminary data.</text>
</comment>
<dbReference type="InterPro" id="IPR001763">
    <property type="entry name" value="Rhodanese-like_dom"/>
</dbReference>
<name>A0ABU2KEQ5_9FLAO</name>
<reference evidence="3" key="1">
    <citation type="submission" date="2023-07" db="EMBL/GenBank/DDBJ databases">
        <title>Isolating and identifying novel microbial strains from the Mariana Trench.</title>
        <authorList>
            <person name="Fu H."/>
        </authorList>
    </citation>
    <scope>NUCLEOTIDE SEQUENCE [LARGE SCALE GENOMIC DNA]</scope>
    <source>
        <strain evidence="3">T-y2</strain>
    </source>
</reference>
<keyword evidence="3" id="KW-1185">Reference proteome</keyword>
<organism evidence="2 3">
    <name type="scientific">Mesonia ostreae</name>
    <dbReference type="NCBI Taxonomy" id="861110"/>
    <lineage>
        <taxon>Bacteria</taxon>
        <taxon>Pseudomonadati</taxon>
        <taxon>Bacteroidota</taxon>
        <taxon>Flavobacteriia</taxon>
        <taxon>Flavobacteriales</taxon>
        <taxon>Flavobacteriaceae</taxon>
        <taxon>Mesonia</taxon>
    </lineage>
</organism>
<dbReference type="Gene3D" id="3.40.250.10">
    <property type="entry name" value="Rhodanese-like domain"/>
    <property type="match status" value="1"/>
</dbReference>
<dbReference type="SMART" id="SM00450">
    <property type="entry name" value="RHOD"/>
    <property type="match status" value="1"/>
</dbReference>
<dbReference type="CDD" id="cd00158">
    <property type="entry name" value="RHOD"/>
    <property type="match status" value="1"/>
</dbReference>
<sequence length="104" mass="12089">MKDLTQEEWQEAIKNEANVEILDVRTQEEWDEGYIPGATLIDIQQPQEFMDAIHKLDKSKEYYVYCRAGGRSTQACQILDQMGFEKTHNLQGGFSDWKGKTEQD</sequence>
<dbReference type="EMBL" id="JAVRBG010000001">
    <property type="protein sequence ID" value="MDT0293189.1"/>
    <property type="molecule type" value="Genomic_DNA"/>
</dbReference>
<accession>A0ABU2KEQ5</accession>
<evidence type="ECO:0000259" key="1">
    <source>
        <dbReference type="PROSITE" id="PS50206"/>
    </source>
</evidence>
<dbReference type="Proteomes" id="UP001182991">
    <property type="component" value="Unassembled WGS sequence"/>
</dbReference>
<dbReference type="InterPro" id="IPR036873">
    <property type="entry name" value="Rhodanese-like_dom_sf"/>
</dbReference>
<dbReference type="InterPro" id="IPR050229">
    <property type="entry name" value="GlpE_sulfurtransferase"/>
</dbReference>
<dbReference type="SUPFAM" id="SSF52821">
    <property type="entry name" value="Rhodanese/Cell cycle control phosphatase"/>
    <property type="match status" value="1"/>
</dbReference>
<dbReference type="PANTHER" id="PTHR43031">
    <property type="entry name" value="FAD-DEPENDENT OXIDOREDUCTASE"/>
    <property type="match status" value="1"/>
</dbReference>
<dbReference type="PANTHER" id="PTHR43031:SF1">
    <property type="entry name" value="PYRIDINE NUCLEOTIDE-DISULPHIDE OXIDOREDUCTASE"/>
    <property type="match status" value="1"/>
</dbReference>
<dbReference type="RefSeq" id="WP_311400160.1">
    <property type="nucleotide sequence ID" value="NZ_JAVRBG010000001.1"/>
</dbReference>
<protein>
    <submittedName>
        <fullName evidence="2">Rhodanese-like domain-containing protein</fullName>
    </submittedName>
</protein>
<evidence type="ECO:0000313" key="3">
    <source>
        <dbReference type="Proteomes" id="UP001182991"/>
    </source>
</evidence>
<proteinExistence type="predicted"/>
<dbReference type="Pfam" id="PF00581">
    <property type="entry name" value="Rhodanese"/>
    <property type="match status" value="1"/>
</dbReference>
<evidence type="ECO:0000313" key="2">
    <source>
        <dbReference type="EMBL" id="MDT0293189.1"/>
    </source>
</evidence>